<name>A0A175Y3X8_9SPHN</name>
<dbReference type="Gene3D" id="3.10.580.10">
    <property type="entry name" value="CBS-domain"/>
    <property type="match status" value="1"/>
</dbReference>
<keyword evidence="4" id="KW-1185">Reference proteome</keyword>
<dbReference type="InterPro" id="IPR044725">
    <property type="entry name" value="CBSX3_CBS_dom"/>
</dbReference>
<evidence type="ECO:0000313" key="4">
    <source>
        <dbReference type="Proteomes" id="UP000078460"/>
    </source>
</evidence>
<dbReference type="InterPro" id="IPR046342">
    <property type="entry name" value="CBS_dom_sf"/>
</dbReference>
<accession>A0A175Y3X8</accession>
<dbReference type="PANTHER" id="PTHR43080">
    <property type="entry name" value="CBS DOMAIN-CONTAINING PROTEIN CBSX3, MITOCHONDRIAL"/>
    <property type="match status" value="1"/>
</dbReference>
<dbReference type="Proteomes" id="UP000078460">
    <property type="component" value="Unassembled WGS sequence"/>
</dbReference>
<keyword evidence="1" id="KW-0129">CBS domain</keyword>
<dbReference type="STRING" id="621456.BJP26_03950"/>
<proteinExistence type="predicted"/>
<evidence type="ECO:0000259" key="2">
    <source>
        <dbReference type="PROSITE" id="PS51371"/>
    </source>
</evidence>
<dbReference type="CDD" id="cd04623">
    <property type="entry name" value="CBS_pair_bac_euk"/>
    <property type="match status" value="1"/>
</dbReference>
<sequence length="142" mass="15206">MTIAAILRTKGDDVIALTPQTRVGEAVAVLAEKRIGAVPVCDDGVPVGIFSERDVVHCLAQAGAGALDRPLSEVMTQPVQSVGAQENVIGALSLMTRRRIRHLPVVEDGRMVGFVSIGDLVKYRIDRIEADAAAMRDYIQQG</sequence>
<dbReference type="SUPFAM" id="SSF54631">
    <property type="entry name" value="CBS-domain pair"/>
    <property type="match status" value="1"/>
</dbReference>
<gene>
    <name evidence="3" type="ORF">AVM11_17085</name>
</gene>
<feature type="domain" description="CBS" evidence="2">
    <location>
        <begin position="8"/>
        <end position="67"/>
    </location>
</feature>
<dbReference type="Pfam" id="PF00571">
    <property type="entry name" value="CBS"/>
    <property type="match status" value="2"/>
</dbReference>
<dbReference type="SMART" id="SM00116">
    <property type="entry name" value="CBS"/>
    <property type="match status" value="2"/>
</dbReference>
<protein>
    <recommendedName>
        <fullName evidence="2">CBS domain-containing protein</fullName>
    </recommendedName>
</protein>
<evidence type="ECO:0000313" key="3">
    <source>
        <dbReference type="EMBL" id="KZB95159.1"/>
    </source>
</evidence>
<dbReference type="GeneID" id="93796909"/>
<comment type="caution">
    <text evidence="3">The sequence shown here is derived from an EMBL/GenBank/DDBJ whole genome shotgun (WGS) entry which is preliminary data.</text>
</comment>
<dbReference type="RefSeq" id="WP_018250558.1">
    <property type="nucleotide sequence ID" value="NZ_CP017578.1"/>
</dbReference>
<dbReference type="InterPro" id="IPR051257">
    <property type="entry name" value="Diverse_CBS-Domain"/>
</dbReference>
<reference evidence="3" key="1">
    <citation type="submission" date="2016-03" db="EMBL/GenBank/DDBJ databases">
        <title>Sphingomonas melonis TY, whole genome shotgun sequencing.</title>
        <authorList>
            <person name="Wang H."/>
            <person name="Zhu P."/>
        </authorList>
    </citation>
    <scope>NUCLEOTIDE SEQUENCE [LARGE SCALE GENOMIC DNA]</scope>
    <source>
        <strain evidence="3">TY</strain>
    </source>
</reference>
<organism evidence="3 4">
    <name type="scientific">Sphingomonas melonis TY</name>
    <dbReference type="NCBI Taxonomy" id="621456"/>
    <lineage>
        <taxon>Bacteria</taxon>
        <taxon>Pseudomonadati</taxon>
        <taxon>Pseudomonadota</taxon>
        <taxon>Alphaproteobacteria</taxon>
        <taxon>Sphingomonadales</taxon>
        <taxon>Sphingomonadaceae</taxon>
        <taxon>Sphingomonas</taxon>
    </lineage>
</organism>
<dbReference type="InterPro" id="IPR000644">
    <property type="entry name" value="CBS_dom"/>
</dbReference>
<dbReference type="PROSITE" id="PS51371">
    <property type="entry name" value="CBS"/>
    <property type="match status" value="2"/>
</dbReference>
<dbReference type="KEGG" id="smy:BJP26_03950"/>
<dbReference type="AlphaFoldDB" id="A0A175Y3X8"/>
<feature type="domain" description="CBS" evidence="2">
    <location>
        <begin position="75"/>
        <end position="130"/>
    </location>
</feature>
<dbReference type="PANTHER" id="PTHR43080:SF2">
    <property type="entry name" value="CBS DOMAIN-CONTAINING PROTEIN"/>
    <property type="match status" value="1"/>
</dbReference>
<dbReference type="EMBL" id="LQCK02000016">
    <property type="protein sequence ID" value="KZB95159.1"/>
    <property type="molecule type" value="Genomic_DNA"/>
</dbReference>
<evidence type="ECO:0000256" key="1">
    <source>
        <dbReference type="ARBA" id="ARBA00023122"/>
    </source>
</evidence>